<dbReference type="Gene3D" id="1.25.40.10">
    <property type="entry name" value="Tetratricopeptide repeat domain"/>
    <property type="match status" value="1"/>
</dbReference>
<evidence type="ECO:0000313" key="4">
    <source>
        <dbReference type="Proteomes" id="UP000467840"/>
    </source>
</evidence>
<dbReference type="InterPro" id="IPR011989">
    <property type="entry name" value="ARM-like"/>
</dbReference>
<feature type="transmembrane region" description="Helical" evidence="1">
    <location>
        <begin position="657"/>
        <end position="682"/>
    </location>
</feature>
<feature type="domain" description="ARM repeat N-terminal plant" evidence="2">
    <location>
        <begin position="27"/>
        <end position="268"/>
    </location>
</feature>
<keyword evidence="1" id="KW-0472">Membrane</keyword>
<evidence type="ECO:0000259" key="2">
    <source>
        <dbReference type="Pfam" id="PF26524"/>
    </source>
</evidence>
<dbReference type="AlphaFoldDB" id="A0A6A6NGD6"/>
<keyword evidence="1" id="KW-0812">Transmembrane</keyword>
<sequence length="696" mass="78902">MGSLKKERLTSTSNTANSNIANMNKKQSCTNPGCFFCSMKEQNLSLRRAGIRSCFKEMPVKDSQEHVLVLSGLWNIAMTQPDDPEFPSLGIFDCMARLIQKGINDRSWLLRDENIYVPYYAAHVIGSYTMNKVEFAEKAVESGVIPPLMELLRGKISWVEQRVAVRALGHLASYERTFAAVAAYEREVVQLTIELASTCLDAVFANFVGVKDVEKRLKYHSNLLTRGVGGLDMENRKAEEWAIQLQCWSLYLLNCFACKERCLDLICRQEFLKDLCGMCGGLVNRSSPAGVGLIRILCYSKNGRKSIAESKEVINNICNLSRSSDDWQYMGIDCLLLLLKDQDTRYKVIEITTLFLVDLVELKSLGDRLNVGEAITKALLLDYKQIKLKVKNKNVLNVLQEMWNLKVERRRREKLMLSEEKAEERRVLVGLIKQQGNHMFWLGNIEEALVKYTEALAMCPLRLRKERMVLHSNRSQCHLLLRDPDAAISDSTRALCLSNPANSHSKSLWRRSQAYDMKGLAKESLMDSIMFINCCIRTETSKRVKIPYFAARMISKQTEATWLFAGAKSRASRIQVDQAVQELDGDHDLQKYEEIMKIRMKKKGFISLVLMSSALGAFFRSVNHNGRAARGKRGEQKKAGEAAKKGKNLVIVAMARLVVGILGFGLLFSLIEVGIWTITLILQLSWRMKLGNITNF</sequence>
<dbReference type="Gene3D" id="1.25.10.10">
    <property type="entry name" value="Leucine-rich Repeat Variant"/>
    <property type="match status" value="1"/>
</dbReference>
<dbReference type="Proteomes" id="UP000467840">
    <property type="component" value="Chromosome 5"/>
</dbReference>
<dbReference type="PANTHER" id="PTHR46578:SF1">
    <property type="entry name" value="ARM-REPEAT_TETRATRICOPEPTIDE REPEAT (TPR)-LIKE PROTEIN"/>
    <property type="match status" value="1"/>
</dbReference>
<dbReference type="SUPFAM" id="SSF48371">
    <property type="entry name" value="ARM repeat"/>
    <property type="match status" value="1"/>
</dbReference>
<keyword evidence="4" id="KW-1185">Reference proteome</keyword>
<protein>
    <recommendedName>
        <fullName evidence="2">ARM repeat N-terminal plant domain-containing protein</fullName>
    </recommendedName>
</protein>
<dbReference type="InterPro" id="IPR011990">
    <property type="entry name" value="TPR-like_helical_dom_sf"/>
</dbReference>
<name>A0A6A6NGD6_HEVBR</name>
<dbReference type="SUPFAM" id="SSF48452">
    <property type="entry name" value="TPR-like"/>
    <property type="match status" value="1"/>
</dbReference>
<reference evidence="3 4" key="1">
    <citation type="journal article" date="2020" name="Mol. Plant">
        <title>The Chromosome-Based Rubber Tree Genome Provides New Insights into Spurge Genome Evolution and Rubber Biosynthesis.</title>
        <authorList>
            <person name="Liu J."/>
            <person name="Shi C."/>
            <person name="Shi C.C."/>
            <person name="Li W."/>
            <person name="Zhang Q.J."/>
            <person name="Zhang Y."/>
            <person name="Li K."/>
            <person name="Lu H.F."/>
            <person name="Shi C."/>
            <person name="Zhu S.T."/>
            <person name="Xiao Z.Y."/>
            <person name="Nan H."/>
            <person name="Yue Y."/>
            <person name="Zhu X.G."/>
            <person name="Wu Y."/>
            <person name="Hong X.N."/>
            <person name="Fan G.Y."/>
            <person name="Tong Y."/>
            <person name="Zhang D."/>
            <person name="Mao C.L."/>
            <person name="Liu Y.L."/>
            <person name="Hao S.J."/>
            <person name="Liu W.Q."/>
            <person name="Lv M.Q."/>
            <person name="Zhang H.B."/>
            <person name="Liu Y."/>
            <person name="Hu-Tang G.R."/>
            <person name="Wang J.P."/>
            <person name="Wang J.H."/>
            <person name="Sun Y.H."/>
            <person name="Ni S.B."/>
            <person name="Chen W.B."/>
            <person name="Zhang X.C."/>
            <person name="Jiao Y.N."/>
            <person name="Eichler E.E."/>
            <person name="Li G.H."/>
            <person name="Liu X."/>
            <person name="Gao L.Z."/>
        </authorList>
    </citation>
    <scope>NUCLEOTIDE SEQUENCE [LARGE SCALE GENOMIC DNA]</scope>
    <source>
        <strain evidence="4">cv. GT1</strain>
        <tissue evidence="3">Leaf</tissue>
    </source>
</reference>
<accession>A0A6A6NGD6</accession>
<organism evidence="3 4">
    <name type="scientific">Hevea brasiliensis</name>
    <name type="common">Para rubber tree</name>
    <name type="synonym">Siphonia brasiliensis</name>
    <dbReference type="NCBI Taxonomy" id="3981"/>
    <lineage>
        <taxon>Eukaryota</taxon>
        <taxon>Viridiplantae</taxon>
        <taxon>Streptophyta</taxon>
        <taxon>Embryophyta</taxon>
        <taxon>Tracheophyta</taxon>
        <taxon>Spermatophyta</taxon>
        <taxon>Magnoliopsida</taxon>
        <taxon>eudicotyledons</taxon>
        <taxon>Gunneridae</taxon>
        <taxon>Pentapetalae</taxon>
        <taxon>rosids</taxon>
        <taxon>fabids</taxon>
        <taxon>Malpighiales</taxon>
        <taxon>Euphorbiaceae</taxon>
        <taxon>Crotonoideae</taxon>
        <taxon>Micrandreae</taxon>
        <taxon>Hevea</taxon>
    </lineage>
</organism>
<feature type="transmembrane region" description="Helical" evidence="1">
    <location>
        <begin position="605"/>
        <end position="622"/>
    </location>
</feature>
<evidence type="ECO:0000256" key="1">
    <source>
        <dbReference type="SAM" id="Phobius"/>
    </source>
</evidence>
<keyword evidence="1" id="KW-1133">Transmembrane helix</keyword>
<evidence type="ECO:0000313" key="3">
    <source>
        <dbReference type="EMBL" id="KAF2324150.1"/>
    </source>
</evidence>
<dbReference type="PANTHER" id="PTHR46578">
    <property type="entry name" value="ARM-REPEAT/TETRATRICOPEPTIDE REPEAT (TPR)-LIKE PROTEIN"/>
    <property type="match status" value="1"/>
</dbReference>
<dbReference type="InterPro" id="IPR058868">
    <property type="entry name" value="ARM_7"/>
</dbReference>
<dbReference type="EMBL" id="JAAGAX010000001">
    <property type="protein sequence ID" value="KAF2324150.1"/>
    <property type="molecule type" value="Genomic_DNA"/>
</dbReference>
<comment type="caution">
    <text evidence="3">The sequence shown here is derived from an EMBL/GenBank/DDBJ whole genome shotgun (WGS) entry which is preliminary data.</text>
</comment>
<gene>
    <name evidence="3" type="ORF">GH714_008390</name>
</gene>
<proteinExistence type="predicted"/>
<dbReference type="InterPro" id="IPR016024">
    <property type="entry name" value="ARM-type_fold"/>
</dbReference>
<dbReference type="Pfam" id="PF26524">
    <property type="entry name" value="ARM_7"/>
    <property type="match status" value="1"/>
</dbReference>